<feature type="transmembrane region" description="Helical" evidence="2">
    <location>
        <begin position="176"/>
        <end position="197"/>
    </location>
</feature>
<organism evidence="3 4">
    <name type="scientific">Oikopleura dioica</name>
    <name type="common">Tunicate</name>
    <dbReference type="NCBI Taxonomy" id="34765"/>
    <lineage>
        <taxon>Eukaryota</taxon>
        <taxon>Metazoa</taxon>
        <taxon>Chordata</taxon>
        <taxon>Tunicata</taxon>
        <taxon>Appendicularia</taxon>
        <taxon>Copelata</taxon>
        <taxon>Oikopleuridae</taxon>
        <taxon>Oikopleura</taxon>
    </lineage>
</organism>
<keyword evidence="4" id="KW-1185">Reference proteome</keyword>
<keyword evidence="2" id="KW-0812">Transmembrane</keyword>
<accession>A0ABN7T943</accession>
<dbReference type="EMBL" id="OU015567">
    <property type="protein sequence ID" value="CAG5113520.1"/>
    <property type="molecule type" value="Genomic_DNA"/>
</dbReference>
<feature type="transmembrane region" description="Helical" evidence="2">
    <location>
        <begin position="258"/>
        <end position="277"/>
    </location>
</feature>
<evidence type="ECO:0000256" key="2">
    <source>
        <dbReference type="SAM" id="Phobius"/>
    </source>
</evidence>
<protein>
    <submittedName>
        <fullName evidence="3">Oidioi.mRNA.OKI2018_I69.chr2.g7622.t2.cds</fullName>
    </submittedName>
</protein>
<name>A0ABN7T943_OIKDI</name>
<keyword evidence="2" id="KW-1133">Transmembrane helix</keyword>
<reference evidence="3 4" key="1">
    <citation type="submission" date="2021-04" db="EMBL/GenBank/DDBJ databases">
        <authorList>
            <person name="Bliznina A."/>
        </authorList>
    </citation>
    <scope>NUCLEOTIDE SEQUENCE [LARGE SCALE GENOMIC DNA]</scope>
</reference>
<feature type="compositionally biased region" description="Basic and acidic residues" evidence="1">
    <location>
        <begin position="303"/>
        <end position="323"/>
    </location>
</feature>
<feature type="transmembrane region" description="Helical" evidence="2">
    <location>
        <begin position="209"/>
        <end position="228"/>
    </location>
</feature>
<evidence type="ECO:0000313" key="4">
    <source>
        <dbReference type="Proteomes" id="UP001158576"/>
    </source>
</evidence>
<proteinExistence type="predicted"/>
<keyword evidence="2" id="KW-0472">Membrane</keyword>
<feature type="region of interest" description="Disordered" evidence="1">
    <location>
        <begin position="301"/>
        <end position="323"/>
    </location>
</feature>
<feature type="region of interest" description="Disordered" evidence="1">
    <location>
        <begin position="17"/>
        <end position="57"/>
    </location>
</feature>
<feature type="compositionally biased region" description="Basic residues" evidence="1">
    <location>
        <begin position="38"/>
        <end position="51"/>
    </location>
</feature>
<dbReference type="Proteomes" id="UP001158576">
    <property type="component" value="Chromosome 2"/>
</dbReference>
<feature type="transmembrane region" description="Helical" evidence="2">
    <location>
        <begin position="91"/>
        <end position="110"/>
    </location>
</feature>
<evidence type="ECO:0000256" key="1">
    <source>
        <dbReference type="SAM" id="MobiDB-lite"/>
    </source>
</evidence>
<gene>
    <name evidence="3" type="ORF">OKIOD_LOCUS16387</name>
</gene>
<evidence type="ECO:0000313" key="3">
    <source>
        <dbReference type="EMBL" id="CAG5113520.1"/>
    </source>
</evidence>
<sequence>MRRDGILNLKDFAKFNDKKGSKKSKTGSEISSTVSKATSKKSSKKRKRGAKSVKSTMTSKTYKTAQLEHFDDPCIPDKICGLSLFDFTMTFLPWISFALFFFALIIPRWGVFDVETMDNNAIEERRVKQIEVGAFQECYVFDENVKQCVAIGSYKAKFENIVPNLVPDYELKCVKILIPINLFLLLIFIYWPFVGYATRSYGFMMSSMGYLLVAIMQTTVLVLWSSGYRKAQFRLDENYASSSIGRIKFDHLPMPNCIVAGVVILCVVGIMGLIFTCQNDYRKSHDMGNQVFRRMTRMTILSPKEKPQKEEKRNDKPTQKEYEKAKDVLNANPKLMERSDSGSSQGAFISTDKPTVHYEDSVADPKSVLEQKVDKILDTYSKDEIMRMVAEIQNGAAQSSVNTITETGNHNVAFTLPANDTIPVSGDNSYV</sequence>
<feature type="compositionally biased region" description="Low complexity" evidence="1">
    <location>
        <begin position="27"/>
        <end position="37"/>
    </location>
</feature>